<dbReference type="OrthoDB" id="664859at2"/>
<dbReference type="EMBL" id="CP044016">
    <property type="protein sequence ID" value="QES90433.1"/>
    <property type="molecule type" value="Genomic_DNA"/>
</dbReference>
<reference evidence="1 2" key="1">
    <citation type="submission" date="2019-09" db="EMBL/GenBank/DDBJ databases">
        <title>Complete genome sequence of Arachidicoccus sp. B3-10 isolated from apple orchard soil.</title>
        <authorList>
            <person name="Kim H.S."/>
            <person name="Han K.-I."/>
            <person name="Suh M.K."/>
            <person name="Lee K.C."/>
            <person name="Eom M.K."/>
            <person name="Kim J.-S."/>
            <person name="Kang S.W."/>
            <person name="Sin Y."/>
            <person name="Lee J.-S."/>
        </authorList>
    </citation>
    <scope>NUCLEOTIDE SEQUENCE [LARGE SCALE GENOMIC DNA]</scope>
    <source>
        <strain evidence="1 2">B3-10</strain>
    </source>
</reference>
<name>A0A5P2GB47_9BACT</name>
<evidence type="ECO:0000313" key="1">
    <source>
        <dbReference type="EMBL" id="QES90433.1"/>
    </source>
</evidence>
<evidence type="ECO:0000313" key="2">
    <source>
        <dbReference type="Proteomes" id="UP000292424"/>
    </source>
</evidence>
<accession>A0A5P2GB47</accession>
<sequence length="392" mass="45323">MKHFFTVLAYIIMCATGKAIAQTKLKTINIQKALLTEEPFKKEGRDIYKQIKIKLNKGESLAITGVYQSDFVYVNNLDSLIHAIRANVELFKDSFSDPMSGKRMDILAMPDETTRVGVRNTAPTNNSYFVINKNQEAGVVKVNQDTLDYIFFLNDTTKFRRKSIYPSFDRYVTVRWIMDDVNKLSLPSAVIIDSIQNAIEKFIVKSRYKNENFGYANYSVVDDTLKKDNQYKSDRIHAWQDAIIVGNTDFNFQNYKNLFVPSFSAGFYYCFGNRNSQFFDNHTINQIGVNIESLLTFQRENGKLNTYKNLFLNIRYRSVDTDNKDKFKLNTDISLGYLIYNKSESLIDKNTFKFAVTTVSYKNLSIQPQVFFNFSKSKNSNFLPSINLKLSL</sequence>
<protein>
    <submittedName>
        <fullName evidence="1">Uncharacterized protein</fullName>
    </submittedName>
</protein>
<gene>
    <name evidence="1" type="ORF">E0W69_017820</name>
</gene>
<dbReference type="KEGG" id="arac:E0W69_017820"/>
<dbReference type="RefSeq" id="WP_131331414.1">
    <property type="nucleotide sequence ID" value="NZ_CP044016.1"/>
</dbReference>
<keyword evidence="2" id="KW-1185">Reference proteome</keyword>
<organism evidence="1 2">
    <name type="scientific">Rhizosphaericola mali</name>
    <dbReference type="NCBI Taxonomy" id="2545455"/>
    <lineage>
        <taxon>Bacteria</taxon>
        <taxon>Pseudomonadati</taxon>
        <taxon>Bacteroidota</taxon>
        <taxon>Chitinophagia</taxon>
        <taxon>Chitinophagales</taxon>
        <taxon>Chitinophagaceae</taxon>
        <taxon>Rhizosphaericola</taxon>
    </lineage>
</organism>
<proteinExistence type="predicted"/>
<dbReference type="AlphaFoldDB" id="A0A5P2GB47"/>
<dbReference type="Proteomes" id="UP000292424">
    <property type="component" value="Chromosome"/>
</dbReference>